<evidence type="ECO:0000313" key="10">
    <source>
        <dbReference type="Proteomes" id="UP000284868"/>
    </source>
</evidence>
<feature type="transmembrane region" description="Helical" evidence="7">
    <location>
        <begin position="274"/>
        <end position="295"/>
    </location>
</feature>
<protein>
    <submittedName>
        <fullName evidence="9">MFS transporter</fullName>
    </submittedName>
</protein>
<keyword evidence="10" id="KW-1185">Reference proteome</keyword>
<organism evidence="9 10">
    <name type="scientific">Amedibacillus dolichus</name>
    <dbReference type="NCBI Taxonomy" id="31971"/>
    <lineage>
        <taxon>Bacteria</taxon>
        <taxon>Bacillati</taxon>
        <taxon>Bacillota</taxon>
        <taxon>Erysipelotrichia</taxon>
        <taxon>Erysipelotrichales</taxon>
        <taxon>Erysipelotrichaceae</taxon>
        <taxon>Amedibacillus</taxon>
    </lineage>
</organism>
<evidence type="ECO:0000256" key="1">
    <source>
        <dbReference type="ARBA" id="ARBA00004651"/>
    </source>
</evidence>
<gene>
    <name evidence="9" type="ORF">DWZ83_05845</name>
</gene>
<dbReference type="InterPro" id="IPR036259">
    <property type="entry name" value="MFS_trans_sf"/>
</dbReference>
<dbReference type="InterPro" id="IPR020846">
    <property type="entry name" value="MFS_dom"/>
</dbReference>
<dbReference type="PANTHER" id="PTHR23513:SF6">
    <property type="entry name" value="MAJOR FACILITATOR SUPERFAMILY ASSOCIATED DOMAIN-CONTAINING PROTEIN"/>
    <property type="match status" value="1"/>
</dbReference>
<feature type="domain" description="Major facilitator superfamily (MFS) profile" evidence="8">
    <location>
        <begin position="237"/>
        <end position="427"/>
    </location>
</feature>
<dbReference type="AlphaFoldDB" id="A0A415PED4"/>
<feature type="transmembrane region" description="Helical" evidence="7">
    <location>
        <begin position="236"/>
        <end position="254"/>
    </location>
</feature>
<dbReference type="PRINTS" id="PR01988">
    <property type="entry name" value="EXPORTERBACE"/>
</dbReference>
<proteinExistence type="predicted"/>
<evidence type="ECO:0000256" key="5">
    <source>
        <dbReference type="ARBA" id="ARBA00022989"/>
    </source>
</evidence>
<dbReference type="PANTHER" id="PTHR23513">
    <property type="entry name" value="INTEGRAL MEMBRANE EFFLUX PROTEIN-RELATED"/>
    <property type="match status" value="1"/>
</dbReference>
<evidence type="ECO:0000256" key="6">
    <source>
        <dbReference type="ARBA" id="ARBA00023136"/>
    </source>
</evidence>
<evidence type="ECO:0000256" key="3">
    <source>
        <dbReference type="ARBA" id="ARBA00022475"/>
    </source>
</evidence>
<dbReference type="PROSITE" id="PS50850">
    <property type="entry name" value="MFS"/>
    <property type="match status" value="1"/>
</dbReference>
<dbReference type="GO" id="GO:0005886">
    <property type="term" value="C:plasma membrane"/>
    <property type="evidence" value="ECO:0007669"/>
    <property type="project" value="UniProtKB-SubCell"/>
</dbReference>
<evidence type="ECO:0000256" key="7">
    <source>
        <dbReference type="SAM" id="Phobius"/>
    </source>
</evidence>
<feature type="transmembrane region" description="Helical" evidence="7">
    <location>
        <begin position="397"/>
        <end position="418"/>
    </location>
</feature>
<evidence type="ECO:0000256" key="4">
    <source>
        <dbReference type="ARBA" id="ARBA00022692"/>
    </source>
</evidence>
<feature type="transmembrane region" description="Helical" evidence="7">
    <location>
        <begin position="369"/>
        <end position="391"/>
    </location>
</feature>
<dbReference type="Pfam" id="PF05977">
    <property type="entry name" value="MFS_3"/>
    <property type="match status" value="1"/>
</dbReference>
<name>A0A415PED4_9FIRM</name>
<evidence type="ECO:0000313" key="9">
    <source>
        <dbReference type="EMBL" id="RHM11112.1"/>
    </source>
</evidence>
<dbReference type="OrthoDB" id="9775268at2"/>
<reference evidence="9 10" key="1">
    <citation type="submission" date="2018-08" db="EMBL/GenBank/DDBJ databases">
        <title>A genome reference for cultivated species of the human gut microbiota.</title>
        <authorList>
            <person name="Zou Y."/>
            <person name="Xue W."/>
            <person name="Luo G."/>
        </authorList>
    </citation>
    <scope>NUCLEOTIDE SEQUENCE [LARGE SCALE GENOMIC DNA]</scope>
    <source>
        <strain evidence="9 10">AF35-6BH</strain>
    </source>
</reference>
<feature type="transmembrane region" description="Helical" evidence="7">
    <location>
        <begin position="59"/>
        <end position="80"/>
    </location>
</feature>
<dbReference type="Gene3D" id="1.20.1250.20">
    <property type="entry name" value="MFS general substrate transporter like domains"/>
    <property type="match status" value="1"/>
</dbReference>
<evidence type="ECO:0000259" key="8">
    <source>
        <dbReference type="PROSITE" id="PS50850"/>
    </source>
</evidence>
<dbReference type="SUPFAM" id="SSF103473">
    <property type="entry name" value="MFS general substrate transporter"/>
    <property type="match status" value="1"/>
</dbReference>
<dbReference type="Proteomes" id="UP000284868">
    <property type="component" value="Unassembled WGS sequence"/>
</dbReference>
<dbReference type="CDD" id="cd06173">
    <property type="entry name" value="MFS_MefA_like"/>
    <property type="match status" value="1"/>
</dbReference>
<keyword evidence="5 7" id="KW-1133">Transmembrane helix</keyword>
<keyword evidence="2" id="KW-0813">Transport</keyword>
<comment type="caution">
    <text evidence="9">The sequence shown here is derived from an EMBL/GenBank/DDBJ whole genome shotgun (WGS) entry which is preliminary data.</text>
</comment>
<evidence type="ECO:0000256" key="2">
    <source>
        <dbReference type="ARBA" id="ARBA00022448"/>
    </source>
</evidence>
<feature type="transmembrane region" description="Helical" evidence="7">
    <location>
        <begin position="331"/>
        <end position="357"/>
    </location>
</feature>
<comment type="subcellular location">
    <subcellularLocation>
        <location evidence="1">Cell membrane</location>
        <topology evidence="1">Multi-pass membrane protein</topology>
    </subcellularLocation>
</comment>
<keyword evidence="6 7" id="KW-0472">Membrane</keyword>
<feature type="transmembrane region" description="Helical" evidence="7">
    <location>
        <begin position="302"/>
        <end position="325"/>
    </location>
</feature>
<keyword evidence="4 7" id="KW-0812">Transmembrane</keyword>
<feature type="transmembrane region" description="Helical" evidence="7">
    <location>
        <begin position="92"/>
        <end position="113"/>
    </location>
</feature>
<dbReference type="EMBL" id="QRPK01000023">
    <property type="protein sequence ID" value="RHM11112.1"/>
    <property type="molecule type" value="Genomic_DNA"/>
</dbReference>
<sequence>MFIISSRLMDMKQLLDKYKTLSDQRQYHKIIAANIVNRFGDAIDQIAFTWLVYELTHSALWSTLVFGVNMLPTVLIQPFAGAIVERMRKQNVMVVCDIIRGILVAGIAFGYVFGILQPWILLAVTFLNSLVEAMRVPAGIAIVPRLLDKQCFDTGVSLNSSCSRAMELIGTGAAGFIIALIGVHGAILLDALTFFMSAGIIALIRYQEETKHAQLNVHSYFVTLKEGFHYIMKSDTLLVICVIGAFLNFFTTPLNSVLPSYIHEVLRSGSEMLSVLSIAISLGSILGSFLYPLIAEKISKRWLLIGIFLFEATFFILIIVVPYVLPSLSLSQFLVLVLFFVIGFLSAACSTYLSVYLTSHVDVDYMARISATFNACLCCCIPIASVIISLLLNITSFVVIMLGTGVLSLVVALCMLPLRSIRVLDEK</sequence>
<dbReference type="InterPro" id="IPR022324">
    <property type="entry name" value="Bacilysin_exporter_BacE_put"/>
</dbReference>
<accession>A0A415PED4</accession>
<dbReference type="InterPro" id="IPR010290">
    <property type="entry name" value="TM_effector"/>
</dbReference>
<dbReference type="GO" id="GO:0022857">
    <property type="term" value="F:transmembrane transporter activity"/>
    <property type="evidence" value="ECO:0007669"/>
    <property type="project" value="InterPro"/>
</dbReference>
<keyword evidence="3" id="KW-1003">Cell membrane</keyword>